<protein>
    <submittedName>
        <fullName evidence="3">Uncharacterized protein</fullName>
    </submittedName>
</protein>
<dbReference type="Proteomes" id="UP000791440">
    <property type="component" value="Unassembled WGS sequence"/>
</dbReference>
<dbReference type="InterPro" id="IPR037856">
    <property type="entry name" value="Sdc1/DPY30"/>
</dbReference>
<evidence type="ECO:0000256" key="2">
    <source>
        <dbReference type="SAM" id="Coils"/>
    </source>
</evidence>
<feature type="coiled-coil region" evidence="2">
    <location>
        <begin position="249"/>
        <end position="295"/>
    </location>
</feature>
<reference evidence="3" key="1">
    <citation type="journal article" date="2016" name="Insect Biochem. Mol. Biol.">
        <title>Multifaceted biological insights from a draft genome sequence of the tobacco hornworm moth, Manduca sexta.</title>
        <authorList>
            <person name="Kanost M.R."/>
            <person name="Arrese E.L."/>
            <person name="Cao X."/>
            <person name="Chen Y.R."/>
            <person name="Chellapilla S."/>
            <person name="Goldsmith M.R."/>
            <person name="Grosse-Wilde E."/>
            <person name="Heckel D.G."/>
            <person name="Herndon N."/>
            <person name="Jiang H."/>
            <person name="Papanicolaou A."/>
            <person name="Qu J."/>
            <person name="Soulages J.L."/>
            <person name="Vogel H."/>
            <person name="Walters J."/>
            <person name="Waterhouse R.M."/>
            <person name="Ahn S.J."/>
            <person name="Almeida F.C."/>
            <person name="An C."/>
            <person name="Aqrawi P."/>
            <person name="Bretschneider A."/>
            <person name="Bryant W.B."/>
            <person name="Bucks S."/>
            <person name="Chao H."/>
            <person name="Chevignon G."/>
            <person name="Christen J.M."/>
            <person name="Clarke D.F."/>
            <person name="Dittmer N.T."/>
            <person name="Ferguson L.C.F."/>
            <person name="Garavelou S."/>
            <person name="Gordon K.H.J."/>
            <person name="Gunaratna R.T."/>
            <person name="Han Y."/>
            <person name="Hauser F."/>
            <person name="He Y."/>
            <person name="Heidel-Fischer H."/>
            <person name="Hirsh A."/>
            <person name="Hu Y."/>
            <person name="Jiang H."/>
            <person name="Kalra D."/>
            <person name="Klinner C."/>
            <person name="Konig C."/>
            <person name="Kovar C."/>
            <person name="Kroll A.R."/>
            <person name="Kuwar S.S."/>
            <person name="Lee S.L."/>
            <person name="Lehman R."/>
            <person name="Li K."/>
            <person name="Li Z."/>
            <person name="Liang H."/>
            <person name="Lovelace S."/>
            <person name="Lu Z."/>
            <person name="Mansfield J.H."/>
            <person name="McCulloch K.J."/>
            <person name="Mathew T."/>
            <person name="Morton B."/>
            <person name="Muzny D.M."/>
            <person name="Neunemann D."/>
            <person name="Ongeri F."/>
            <person name="Pauchet Y."/>
            <person name="Pu L.L."/>
            <person name="Pyrousis I."/>
            <person name="Rao X.J."/>
            <person name="Redding A."/>
            <person name="Roesel C."/>
            <person name="Sanchez-Gracia A."/>
            <person name="Schaack S."/>
            <person name="Shukla A."/>
            <person name="Tetreau G."/>
            <person name="Wang Y."/>
            <person name="Xiong G.H."/>
            <person name="Traut W."/>
            <person name="Walsh T.K."/>
            <person name="Worley K.C."/>
            <person name="Wu D."/>
            <person name="Wu W."/>
            <person name="Wu Y.Q."/>
            <person name="Zhang X."/>
            <person name="Zou Z."/>
            <person name="Zucker H."/>
            <person name="Briscoe A.D."/>
            <person name="Burmester T."/>
            <person name="Clem R.J."/>
            <person name="Feyereisen R."/>
            <person name="Grimmelikhuijzen C.J.P."/>
            <person name="Hamodrakas S.J."/>
            <person name="Hansson B.S."/>
            <person name="Huguet E."/>
            <person name="Jermiin L.S."/>
            <person name="Lan Q."/>
            <person name="Lehman H.K."/>
            <person name="Lorenzen M."/>
            <person name="Merzendorfer H."/>
            <person name="Michalopoulos I."/>
            <person name="Morton D.B."/>
            <person name="Muthukrishnan S."/>
            <person name="Oakeshott J.G."/>
            <person name="Palmer W."/>
            <person name="Park Y."/>
            <person name="Passarelli A.L."/>
            <person name="Rozas J."/>
            <person name="Schwartz L.M."/>
            <person name="Smith W."/>
            <person name="Southgate A."/>
            <person name="Vilcinskas A."/>
            <person name="Vogt R."/>
            <person name="Wang P."/>
            <person name="Werren J."/>
            <person name="Yu X.Q."/>
            <person name="Zhou J.J."/>
            <person name="Brown S.J."/>
            <person name="Scherer S.E."/>
            <person name="Richards S."/>
            <person name="Blissard G.W."/>
        </authorList>
    </citation>
    <scope>NUCLEOTIDE SEQUENCE</scope>
</reference>
<dbReference type="InterPro" id="IPR007858">
    <property type="entry name" value="Dpy-30_motif"/>
</dbReference>
<proteinExistence type="inferred from homology"/>
<name>A0A921Z1G6_MANSE</name>
<reference evidence="3" key="2">
    <citation type="submission" date="2020-12" db="EMBL/GenBank/DDBJ databases">
        <authorList>
            <person name="Kanost M."/>
        </authorList>
    </citation>
    <scope>NUCLEOTIDE SEQUENCE</scope>
</reference>
<dbReference type="PANTHER" id="PTHR23356:SF16">
    <property type="entry name" value="DPY30 DOMAIN CONTAINING 2"/>
    <property type="match status" value="1"/>
</dbReference>
<dbReference type="AlphaFoldDB" id="A0A921Z1G6"/>
<sequence>METDYDDVSFLFDISKEVKQFYEIPVIFLTKKDYSETIFDAICSIRLALQNQSKNEIIETIVDFHIQWLHAVNDIENFTKTINELPRENVYQAISFTIDAMSLRLKHYQRYMEKNRSSLTNANQANLLADLEIVEDMHKEVTLALLEKLKCFRNFCGNEEFKVKVKQAIDDLFQWLDKINDSLAIVLSKYINVHAPRLSADLTKTLQQIVDDFHTSQSHSALKMLEDLKEKGRELSTMIRCTAGHYLEISKVVEKINILDDRIKRLESEPTSAAVMALTRKKEYLEQRLSSLENLKTTLRSIHGITQVQLEEMDEEDVCPCEDFYRLRIFNHVLPIEEREKLITELCYLWDLAIFGEHSRKSIISILSAADAREEFTDELGTYYVDEHSRKIYKMPDDDTLYQPNENNELVPLTDDKEHIYFYDECGRYFIDVNSRLRVYKAHATASEYMMDSSGALLKTKEIRDGITYYYDNYGRYYIDGTGKHIYREPDTVSEYENDGLGNLVRIRSHLDIFEPCPDDANVTEDFNYLKQTVGPALRQCIAEVILHQPADPIKFLSMRILKYRENMEIREKRAREQEELDVEREIALADERAAAERAALEAALLMQGGSEASFDSNLLKYTSLRAEESVSVGASSK</sequence>
<accession>A0A921Z1G6</accession>
<dbReference type="Pfam" id="PF05186">
    <property type="entry name" value="Dpy-30"/>
    <property type="match status" value="1"/>
</dbReference>
<dbReference type="GO" id="GO:0048188">
    <property type="term" value="C:Set1C/COMPASS complex"/>
    <property type="evidence" value="ECO:0007669"/>
    <property type="project" value="InterPro"/>
</dbReference>
<organism evidence="3 4">
    <name type="scientific">Manduca sexta</name>
    <name type="common">Tobacco hawkmoth</name>
    <name type="synonym">Tobacco hornworm</name>
    <dbReference type="NCBI Taxonomy" id="7130"/>
    <lineage>
        <taxon>Eukaryota</taxon>
        <taxon>Metazoa</taxon>
        <taxon>Ecdysozoa</taxon>
        <taxon>Arthropoda</taxon>
        <taxon>Hexapoda</taxon>
        <taxon>Insecta</taxon>
        <taxon>Pterygota</taxon>
        <taxon>Neoptera</taxon>
        <taxon>Endopterygota</taxon>
        <taxon>Lepidoptera</taxon>
        <taxon>Glossata</taxon>
        <taxon>Ditrysia</taxon>
        <taxon>Bombycoidea</taxon>
        <taxon>Sphingidae</taxon>
        <taxon>Sphinginae</taxon>
        <taxon>Sphingini</taxon>
        <taxon>Manduca</taxon>
    </lineage>
</organism>
<dbReference type="PANTHER" id="PTHR23356">
    <property type="entry name" value="DPY30-RELATED"/>
    <property type="match status" value="1"/>
</dbReference>
<comment type="caution">
    <text evidence="3">The sequence shown here is derived from an EMBL/GenBank/DDBJ whole genome shotgun (WGS) entry which is preliminary data.</text>
</comment>
<evidence type="ECO:0000313" key="3">
    <source>
        <dbReference type="EMBL" id="KAG6449035.1"/>
    </source>
</evidence>
<evidence type="ECO:0000313" key="4">
    <source>
        <dbReference type="Proteomes" id="UP000791440"/>
    </source>
</evidence>
<keyword evidence="2" id="KW-0175">Coiled coil</keyword>
<dbReference type="InterPro" id="IPR049630">
    <property type="entry name" value="DYDC-like_DD"/>
</dbReference>
<dbReference type="CDD" id="cd22966">
    <property type="entry name" value="DD_DYDC-like"/>
    <property type="match status" value="1"/>
</dbReference>
<dbReference type="EMBL" id="JH668366">
    <property type="protein sequence ID" value="KAG6449035.1"/>
    <property type="molecule type" value="Genomic_DNA"/>
</dbReference>
<keyword evidence="4" id="KW-1185">Reference proteome</keyword>
<comment type="similarity">
    <text evidence="1">Belongs to the dpy-30 family.</text>
</comment>
<gene>
    <name evidence="3" type="ORF">O3G_MSEX005840</name>
</gene>
<evidence type="ECO:0000256" key="1">
    <source>
        <dbReference type="ARBA" id="ARBA00010849"/>
    </source>
</evidence>